<protein>
    <submittedName>
        <fullName evidence="2">Uncharacterized protein</fullName>
    </submittedName>
</protein>
<dbReference type="Proteomes" id="UP001552299">
    <property type="component" value="Unassembled WGS sequence"/>
</dbReference>
<comment type="caution">
    <text evidence="2">The sequence shown here is derived from an EMBL/GenBank/DDBJ whole genome shotgun (WGS) entry which is preliminary data.</text>
</comment>
<evidence type="ECO:0000256" key="1">
    <source>
        <dbReference type="SAM" id="MobiDB-lite"/>
    </source>
</evidence>
<evidence type="ECO:0000313" key="3">
    <source>
        <dbReference type="Proteomes" id="UP001552299"/>
    </source>
</evidence>
<dbReference type="EMBL" id="JANQDX010000018">
    <property type="protein sequence ID" value="KAL0906076.1"/>
    <property type="molecule type" value="Genomic_DNA"/>
</dbReference>
<reference evidence="2 3" key="1">
    <citation type="journal article" date="2024" name="Plant Biotechnol. J.">
        <title>Dendrobium thyrsiflorum genome and its molecular insights into genes involved in important horticultural traits.</title>
        <authorList>
            <person name="Chen B."/>
            <person name="Wang J.Y."/>
            <person name="Zheng P.J."/>
            <person name="Li K.L."/>
            <person name="Liang Y.M."/>
            <person name="Chen X.F."/>
            <person name="Zhang C."/>
            <person name="Zhao X."/>
            <person name="He X."/>
            <person name="Zhang G.Q."/>
            <person name="Liu Z.J."/>
            <person name="Xu Q."/>
        </authorList>
    </citation>
    <scope>NUCLEOTIDE SEQUENCE [LARGE SCALE GENOMIC DNA]</scope>
    <source>
        <strain evidence="2">GZMU011</strain>
    </source>
</reference>
<dbReference type="AlphaFoldDB" id="A0ABD0U2F1"/>
<organism evidence="2 3">
    <name type="scientific">Dendrobium thyrsiflorum</name>
    <name type="common">Pinecone-like raceme dendrobium</name>
    <name type="synonym">Orchid</name>
    <dbReference type="NCBI Taxonomy" id="117978"/>
    <lineage>
        <taxon>Eukaryota</taxon>
        <taxon>Viridiplantae</taxon>
        <taxon>Streptophyta</taxon>
        <taxon>Embryophyta</taxon>
        <taxon>Tracheophyta</taxon>
        <taxon>Spermatophyta</taxon>
        <taxon>Magnoliopsida</taxon>
        <taxon>Liliopsida</taxon>
        <taxon>Asparagales</taxon>
        <taxon>Orchidaceae</taxon>
        <taxon>Epidendroideae</taxon>
        <taxon>Malaxideae</taxon>
        <taxon>Dendrobiinae</taxon>
        <taxon>Dendrobium</taxon>
    </lineage>
</organism>
<feature type="region of interest" description="Disordered" evidence="1">
    <location>
        <begin position="58"/>
        <end position="81"/>
    </location>
</feature>
<gene>
    <name evidence="2" type="ORF">M5K25_024538</name>
</gene>
<accession>A0ABD0U2F1</accession>
<proteinExistence type="predicted"/>
<name>A0ABD0U2F1_DENTH</name>
<keyword evidence="3" id="KW-1185">Reference proteome</keyword>
<evidence type="ECO:0000313" key="2">
    <source>
        <dbReference type="EMBL" id="KAL0906076.1"/>
    </source>
</evidence>
<sequence>MAGKKVEVLEGEIGQLKSDLEEKFSDFQNQISSNNEKMEGKFAVMEEMLKKLLEVKTAPATSEARETIGGHGRSGNPNMFRVKENPEVEILEGEDGMPPLEPIYREEMSTGFEKRAVDFVERMEDYYHRGAESERRRGEFDEGVRYDRQWKNRDN</sequence>